<reference evidence="2 3" key="1">
    <citation type="journal article" date="2023" name="Plant Dis.">
        <title>First Report of Diplodia intermedia Causing Canker and Dieback Diseases on Apple Trees in Canada.</title>
        <authorList>
            <person name="Ellouze W."/>
            <person name="Ilyukhin E."/>
            <person name="Sulman M."/>
            <person name="Ali S."/>
        </authorList>
    </citation>
    <scope>NUCLEOTIDE SEQUENCE [LARGE SCALE GENOMIC DNA]</scope>
    <source>
        <strain evidence="2 3">M45-28</strain>
    </source>
</reference>
<organism evidence="2 3">
    <name type="scientific">Diplodia intermedia</name>
    <dbReference type="NCBI Taxonomy" id="856260"/>
    <lineage>
        <taxon>Eukaryota</taxon>
        <taxon>Fungi</taxon>
        <taxon>Dikarya</taxon>
        <taxon>Ascomycota</taxon>
        <taxon>Pezizomycotina</taxon>
        <taxon>Dothideomycetes</taxon>
        <taxon>Dothideomycetes incertae sedis</taxon>
        <taxon>Botryosphaeriales</taxon>
        <taxon>Botryosphaeriaceae</taxon>
        <taxon>Diplodia</taxon>
    </lineage>
</organism>
<sequence>MAASLAPLSTTTTDPHDTDTDADTDGNWHAFMSELAQDVLGARVGHAFQAGSRSPDVVDSGSEPDPWFGMEHLVEACGERLMALCRSDADDDSDGDDDNDDNDGDESGGSSDEKGSSDGNGGGTVTTTTTNRDEGERNDAAPTVDVMELLWSCFRAKQWQGEARGNFRGLLDAFERFEGGERRRVADLRKNASGVE</sequence>
<comment type="caution">
    <text evidence="2">The sequence shown here is derived from an EMBL/GenBank/DDBJ whole genome shotgun (WGS) entry which is preliminary data.</text>
</comment>
<proteinExistence type="predicted"/>
<dbReference type="EMBL" id="JAKEKT020000013">
    <property type="protein sequence ID" value="KAL1647156.1"/>
    <property type="molecule type" value="Genomic_DNA"/>
</dbReference>
<protein>
    <submittedName>
        <fullName evidence="2">Uncharacterized protein</fullName>
    </submittedName>
</protein>
<evidence type="ECO:0000313" key="2">
    <source>
        <dbReference type="EMBL" id="KAL1647156.1"/>
    </source>
</evidence>
<dbReference type="Proteomes" id="UP001521184">
    <property type="component" value="Unassembled WGS sequence"/>
</dbReference>
<accession>A0ABR3TYC3</accession>
<feature type="compositionally biased region" description="Acidic residues" evidence="1">
    <location>
        <begin position="89"/>
        <end position="106"/>
    </location>
</feature>
<feature type="region of interest" description="Disordered" evidence="1">
    <location>
        <begin position="1"/>
        <end position="27"/>
    </location>
</feature>
<feature type="region of interest" description="Disordered" evidence="1">
    <location>
        <begin position="87"/>
        <end position="141"/>
    </location>
</feature>
<gene>
    <name evidence="2" type="ORF">SLS58_002927</name>
</gene>
<evidence type="ECO:0000313" key="3">
    <source>
        <dbReference type="Proteomes" id="UP001521184"/>
    </source>
</evidence>
<evidence type="ECO:0000256" key="1">
    <source>
        <dbReference type="SAM" id="MobiDB-lite"/>
    </source>
</evidence>
<name>A0ABR3TYC3_9PEZI</name>
<keyword evidence="3" id="KW-1185">Reference proteome</keyword>